<evidence type="ECO:0000313" key="1">
    <source>
        <dbReference type="EMBL" id="CAB0009409.1"/>
    </source>
</evidence>
<protein>
    <submittedName>
        <fullName evidence="1">Uncharacterized protein</fullName>
    </submittedName>
</protein>
<keyword evidence="2" id="KW-1185">Reference proteome</keyword>
<reference evidence="1 2" key="1">
    <citation type="submission" date="2020-02" db="EMBL/GenBank/DDBJ databases">
        <authorList>
            <person name="Ferguson B K."/>
        </authorList>
    </citation>
    <scope>NUCLEOTIDE SEQUENCE [LARGE SCALE GENOMIC DNA]</scope>
</reference>
<proteinExistence type="predicted"/>
<gene>
    <name evidence="1" type="ORF">NTEN_LOCUS14560</name>
</gene>
<organism evidence="1 2">
    <name type="scientific">Nesidiocoris tenuis</name>
    <dbReference type="NCBI Taxonomy" id="355587"/>
    <lineage>
        <taxon>Eukaryota</taxon>
        <taxon>Metazoa</taxon>
        <taxon>Ecdysozoa</taxon>
        <taxon>Arthropoda</taxon>
        <taxon>Hexapoda</taxon>
        <taxon>Insecta</taxon>
        <taxon>Pterygota</taxon>
        <taxon>Neoptera</taxon>
        <taxon>Paraneoptera</taxon>
        <taxon>Hemiptera</taxon>
        <taxon>Heteroptera</taxon>
        <taxon>Panheteroptera</taxon>
        <taxon>Cimicomorpha</taxon>
        <taxon>Miridae</taxon>
        <taxon>Dicyphina</taxon>
        <taxon>Nesidiocoris</taxon>
    </lineage>
</organism>
<accession>A0A6H5H0X5</accession>
<dbReference type="Proteomes" id="UP000479000">
    <property type="component" value="Unassembled WGS sequence"/>
</dbReference>
<name>A0A6H5H0X5_9HEMI</name>
<sequence length="56" mass="6055">EQALLVVGGEGLLEGLWRIFKEGSNRKCLETAISSETGEVGNLKPNEHIVSVVFTV</sequence>
<dbReference type="AlphaFoldDB" id="A0A6H5H0X5"/>
<dbReference type="EMBL" id="CADCXU010021782">
    <property type="protein sequence ID" value="CAB0009409.1"/>
    <property type="molecule type" value="Genomic_DNA"/>
</dbReference>
<evidence type="ECO:0000313" key="2">
    <source>
        <dbReference type="Proteomes" id="UP000479000"/>
    </source>
</evidence>
<feature type="non-terminal residue" evidence="1">
    <location>
        <position position="1"/>
    </location>
</feature>